<dbReference type="Gene3D" id="2.30.40.10">
    <property type="entry name" value="Urease, subunit C, domain 1"/>
    <property type="match status" value="1"/>
</dbReference>
<dbReference type="Pfam" id="PF07969">
    <property type="entry name" value="Amidohydro_3"/>
    <property type="match status" value="1"/>
</dbReference>
<dbReference type="SUPFAM" id="SSF51338">
    <property type="entry name" value="Composite domain of metallo-dependent hydrolases"/>
    <property type="match status" value="1"/>
</dbReference>
<dbReference type="EMBL" id="VFQC01000001">
    <property type="protein sequence ID" value="TQN32142.1"/>
    <property type="molecule type" value="Genomic_DNA"/>
</dbReference>
<evidence type="ECO:0000313" key="2">
    <source>
        <dbReference type="EMBL" id="TQN32142.1"/>
    </source>
</evidence>
<dbReference type="Gene3D" id="3.10.310.70">
    <property type="match status" value="1"/>
</dbReference>
<proteinExistence type="predicted"/>
<dbReference type="GO" id="GO:0016491">
    <property type="term" value="F:oxidoreductase activity"/>
    <property type="evidence" value="ECO:0007669"/>
    <property type="project" value="InterPro"/>
</dbReference>
<dbReference type="CDD" id="cd01300">
    <property type="entry name" value="YtcJ_like"/>
    <property type="match status" value="1"/>
</dbReference>
<dbReference type="Proteomes" id="UP000317422">
    <property type="component" value="Unassembled WGS sequence"/>
</dbReference>
<dbReference type="PANTHER" id="PTHR22642:SF2">
    <property type="entry name" value="PROTEIN LONG AFTER FAR-RED 3"/>
    <property type="match status" value="1"/>
</dbReference>
<dbReference type="PROSITE" id="PS00504">
    <property type="entry name" value="FRD_SDH_FAD_BINDING"/>
    <property type="match status" value="1"/>
</dbReference>
<evidence type="ECO:0000259" key="1">
    <source>
        <dbReference type="Pfam" id="PF07969"/>
    </source>
</evidence>
<accession>A0A543NK16</accession>
<keyword evidence="3" id="KW-1185">Reference proteome</keyword>
<dbReference type="InterPro" id="IPR032466">
    <property type="entry name" value="Metal_Hydrolase"/>
</dbReference>
<sequence length="539" mass="57936">MREGDMTVWTNGTVWSGRGRTRTHSLAARGGRIVALGAEAAALAPRAGEVVDLEGGFLMPSFGDGHAHPVVGGLELQGPRVRGLDTPGRVADAVGRWAREHPEAEWIVGGGYDPTIAPGGELDARWLDARVPDRPVVLRASDYHTAWVNTETLRRAGITADTPEPSDGVIVRRGDGAPLGTLREWGALLPVLDLAPPVTLEDRVRALSEAGRRYTVTGVTWVQDAWVDPEDVEVYRAALRRGLLRTRADLALRAVPGAWHDQLDAFARVRAGVAEEPAAAGMLTARTVKFVVDGVVEGGTAALLAPYQDTPGECGTPTWSPAELAAGVAAFDRRGFRVHLHAIGDAAVRSALDAVEHARRENPAWDRRPVIAHTQLVDPRDLDRFAELGVVANLEPLWAQYNGIQRELTIPRLGEERSCRQYPAASLRDSGARLSFGSDWPVSSHRPLDGIQVGVSRRTPAGYPPGGWLPHERIGVEEALEAYTAGSAYQAGAEHGWGTVTPGANADLVWLDNDPRSVDETRIGAVAERGTWLGGERVS</sequence>
<dbReference type="GO" id="GO:0016810">
    <property type="term" value="F:hydrolase activity, acting on carbon-nitrogen (but not peptide) bonds"/>
    <property type="evidence" value="ECO:0007669"/>
    <property type="project" value="InterPro"/>
</dbReference>
<dbReference type="InterPro" id="IPR011059">
    <property type="entry name" value="Metal-dep_hydrolase_composite"/>
</dbReference>
<feature type="domain" description="Amidohydrolase 3" evidence="1">
    <location>
        <begin position="49"/>
        <end position="538"/>
    </location>
</feature>
<dbReference type="AlphaFoldDB" id="A0A543NK16"/>
<dbReference type="InterPro" id="IPR013108">
    <property type="entry name" value="Amidohydro_3"/>
</dbReference>
<protein>
    <recommendedName>
        <fullName evidence="1">Amidohydrolase 3 domain-containing protein</fullName>
    </recommendedName>
</protein>
<evidence type="ECO:0000313" key="3">
    <source>
        <dbReference type="Proteomes" id="UP000317422"/>
    </source>
</evidence>
<dbReference type="RefSeq" id="WP_246062226.1">
    <property type="nucleotide sequence ID" value="NZ_VFQC01000001.1"/>
</dbReference>
<dbReference type="InterPro" id="IPR003952">
    <property type="entry name" value="FRD_SDH_FAD_BS"/>
</dbReference>
<dbReference type="PANTHER" id="PTHR22642">
    <property type="entry name" value="IMIDAZOLONEPROPIONASE"/>
    <property type="match status" value="1"/>
</dbReference>
<dbReference type="Gene3D" id="3.20.20.140">
    <property type="entry name" value="Metal-dependent hydrolases"/>
    <property type="match status" value="1"/>
</dbReference>
<reference evidence="2 3" key="1">
    <citation type="submission" date="2019-06" db="EMBL/GenBank/DDBJ databases">
        <title>Sequencing the genomes of 1000 actinobacteria strains.</title>
        <authorList>
            <person name="Klenk H.-P."/>
        </authorList>
    </citation>
    <scope>NUCLEOTIDE SEQUENCE [LARGE SCALE GENOMIC DNA]</scope>
    <source>
        <strain evidence="2 3">DSM 45015</strain>
    </source>
</reference>
<organism evidence="2 3">
    <name type="scientific">Haloactinospora alba</name>
    <dbReference type="NCBI Taxonomy" id="405555"/>
    <lineage>
        <taxon>Bacteria</taxon>
        <taxon>Bacillati</taxon>
        <taxon>Actinomycetota</taxon>
        <taxon>Actinomycetes</taxon>
        <taxon>Streptosporangiales</taxon>
        <taxon>Nocardiopsidaceae</taxon>
        <taxon>Haloactinospora</taxon>
    </lineage>
</organism>
<dbReference type="SUPFAM" id="SSF51556">
    <property type="entry name" value="Metallo-dependent hydrolases"/>
    <property type="match status" value="1"/>
</dbReference>
<gene>
    <name evidence="2" type="ORF">FHX37_2070</name>
</gene>
<comment type="caution">
    <text evidence="2">The sequence shown here is derived from an EMBL/GenBank/DDBJ whole genome shotgun (WGS) entry which is preliminary data.</text>
</comment>
<name>A0A543NK16_9ACTN</name>
<dbReference type="InterPro" id="IPR033932">
    <property type="entry name" value="YtcJ-like"/>
</dbReference>